<reference evidence="1" key="1">
    <citation type="journal article" date="2016" name="Nat. Genet.">
        <title>A high-quality carrot genome assembly provides new insights into carotenoid accumulation and asterid genome evolution.</title>
        <authorList>
            <person name="Iorizzo M."/>
            <person name="Ellison S."/>
            <person name="Senalik D."/>
            <person name="Zeng P."/>
            <person name="Satapoomin P."/>
            <person name="Huang J."/>
            <person name="Bowman M."/>
            <person name="Iovene M."/>
            <person name="Sanseverino W."/>
            <person name="Cavagnaro P."/>
            <person name="Yildiz M."/>
            <person name="Macko-Podgorni A."/>
            <person name="Moranska E."/>
            <person name="Grzebelus E."/>
            <person name="Grzebelus D."/>
            <person name="Ashrafi H."/>
            <person name="Zheng Z."/>
            <person name="Cheng S."/>
            <person name="Spooner D."/>
            <person name="Van Deynze A."/>
            <person name="Simon P."/>
        </authorList>
    </citation>
    <scope>NUCLEOTIDE SEQUENCE</scope>
    <source>
        <tissue evidence="1">Leaf</tissue>
    </source>
</reference>
<dbReference type="PANTHER" id="PTHR34835">
    <property type="entry name" value="OS07G0283600 PROTEIN-RELATED"/>
    <property type="match status" value="1"/>
</dbReference>
<organism evidence="1 2">
    <name type="scientific">Daucus carota subsp. sativus</name>
    <name type="common">Carrot</name>
    <dbReference type="NCBI Taxonomy" id="79200"/>
    <lineage>
        <taxon>Eukaryota</taxon>
        <taxon>Viridiplantae</taxon>
        <taxon>Streptophyta</taxon>
        <taxon>Embryophyta</taxon>
        <taxon>Tracheophyta</taxon>
        <taxon>Spermatophyta</taxon>
        <taxon>Magnoliopsida</taxon>
        <taxon>eudicotyledons</taxon>
        <taxon>Gunneridae</taxon>
        <taxon>Pentapetalae</taxon>
        <taxon>asterids</taxon>
        <taxon>campanulids</taxon>
        <taxon>Apiales</taxon>
        <taxon>Apiaceae</taxon>
        <taxon>Apioideae</taxon>
        <taxon>Scandiceae</taxon>
        <taxon>Daucinae</taxon>
        <taxon>Daucus</taxon>
        <taxon>Daucus sect. Daucus</taxon>
    </lineage>
</organism>
<reference evidence="1" key="2">
    <citation type="submission" date="2022-03" db="EMBL/GenBank/DDBJ databases">
        <title>Draft title - Genomic analysis of global carrot germplasm unveils the trajectory of domestication and the origin of high carotenoid orange carrot.</title>
        <authorList>
            <person name="Iorizzo M."/>
            <person name="Ellison S."/>
            <person name="Senalik D."/>
            <person name="Macko-Podgorni A."/>
            <person name="Grzebelus D."/>
            <person name="Bostan H."/>
            <person name="Rolling W."/>
            <person name="Curaba J."/>
            <person name="Simon P."/>
        </authorList>
    </citation>
    <scope>NUCLEOTIDE SEQUENCE</scope>
    <source>
        <tissue evidence="1">Leaf</tissue>
    </source>
</reference>
<dbReference type="AlphaFoldDB" id="A0AAF0WQ09"/>
<dbReference type="EMBL" id="CP093345">
    <property type="protein sequence ID" value="WOG92418.1"/>
    <property type="molecule type" value="Genomic_DNA"/>
</dbReference>
<evidence type="ECO:0000313" key="1">
    <source>
        <dbReference type="EMBL" id="WOG92418.1"/>
    </source>
</evidence>
<proteinExistence type="predicted"/>
<accession>A0AAF0WQ09</accession>
<sequence>MQNKYDTKFKLTLYVDEVLGLPLGGVNVQIMRSTHIEDRWRDQFKELVKDGWKVTANMLCDAIKNSNEADRLFKLNFLVLMYNVLIEGPTNPYVKQNILGFSGNLDNCSSYNWCDYLVENLRNAVLAWSEKPDSKYFTGSIPMLVYLYVDRVVNGKRQVRRKKPTFLGWSDSLILDRQISELATGSLKTFFNGRVALPLRSKHSMMRAAIRCFY</sequence>
<dbReference type="PANTHER" id="PTHR34835:SF90">
    <property type="entry name" value="AMINOTRANSFERASE-LIKE PLANT MOBILE DOMAIN-CONTAINING PROTEIN"/>
    <property type="match status" value="1"/>
</dbReference>
<keyword evidence="2" id="KW-1185">Reference proteome</keyword>
<gene>
    <name evidence="1" type="ORF">DCAR_0311684</name>
</gene>
<protein>
    <submittedName>
        <fullName evidence="1">Uncharacterized protein</fullName>
    </submittedName>
</protein>
<evidence type="ECO:0000313" key="2">
    <source>
        <dbReference type="Proteomes" id="UP000077755"/>
    </source>
</evidence>
<name>A0AAF0WQ09_DAUCS</name>
<dbReference type="Proteomes" id="UP000077755">
    <property type="component" value="Chromosome 3"/>
</dbReference>